<dbReference type="InParanoid" id="A0A286UBT4"/>
<evidence type="ECO:0000313" key="3">
    <source>
        <dbReference type="Proteomes" id="UP000217199"/>
    </source>
</evidence>
<sequence length="183" mass="19036">MMLFSLQSLGLLLVLSIAICNAANSVDDGLGDIPAEILNLLLSPGIQISQMNISLTVLSLLLNTATMDFNAFGPIPLIELTVDNLAAEIGTGGQPFFSFNQSFSNFILPGLSTVNSGTIPDVQLTQGGLATLNSDVLSATSLDVISAVYNLRVLTVNGTGGIPITLPLSSQIDVPSKVSFDLV</sequence>
<feature type="signal peptide" evidence="1">
    <location>
        <begin position="1"/>
        <end position="22"/>
    </location>
</feature>
<dbReference type="AlphaFoldDB" id="A0A286UBT4"/>
<reference evidence="2 3" key="1">
    <citation type="journal article" date="2017" name="Mol. Ecol.">
        <title>Comparative and population genomic landscape of Phellinus noxius: A hypervariable fungus causing root rot in trees.</title>
        <authorList>
            <person name="Chung C.L."/>
            <person name="Lee T.J."/>
            <person name="Akiba M."/>
            <person name="Lee H.H."/>
            <person name="Kuo T.H."/>
            <person name="Liu D."/>
            <person name="Ke H.M."/>
            <person name="Yokoi T."/>
            <person name="Roa M.B."/>
            <person name="Lu M.J."/>
            <person name="Chang Y.Y."/>
            <person name="Ann P.J."/>
            <person name="Tsai J.N."/>
            <person name="Chen C.Y."/>
            <person name="Tzean S.S."/>
            <person name="Ota Y."/>
            <person name="Hattori T."/>
            <person name="Sahashi N."/>
            <person name="Liou R.F."/>
            <person name="Kikuchi T."/>
            <person name="Tsai I.J."/>
        </authorList>
    </citation>
    <scope>NUCLEOTIDE SEQUENCE [LARGE SCALE GENOMIC DNA]</scope>
    <source>
        <strain evidence="2 3">FFPRI411160</strain>
    </source>
</reference>
<evidence type="ECO:0000256" key="1">
    <source>
        <dbReference type="SAM" id="SignalP"/>
    </source>
</evidence>
<dbReference type="Proteomes" id="UP000217199">
    <property type="component" value="Unassembled WGS sequence"/>
</dbReference>
<dbReference type="EMBL" id="NBII01000007">
    <property type="protein sequence ID" value="PAV17009.1"/>
    <property type="molecule type" value="Genomic_DNA"/>
</dbReference>
<feature type="chain" id="PRO_5013789946" evidence="1">
    <location>
        <begin position="23"/>
        <end position="183"/>
    </location>
</feature>
<proteinExistence type="predicted"/>
<evidence type="ECO:0000313" key="2">
    <source>
        <dbReference type="EMBL" id="PAV17009.1"/>
    </source>
</evidence>
<organism evidence="2 3">
    <name type="scientific">Pyrrhoderma noxium</name>
    <dbReference type="NCBI Taxonomy" id="2282107"/>
    <lineage>
        <taxon>Eukaryota</taxon>
        <taxon>Fungi</taxon>
        <taxon>Dikarya</taxon>
        <taxon>Basidiomycota</taxon>
        <taxon>Agaricomycotina</taxon>
        <taxon>Agaricomycetes</taxon>
        <taxon>Hymenochaetales</taxon>
        <taxon>Hymenochaetaceae</taxon>
        <taxon>Pyrrhoderma</taxon>
    </lineage>
</organism>
<keyword evidence="3" id="KW-1185">Reference proteome</keyword>
<dbReference type="OrthoDB" id="3251634at2759"/>
<protein>
    <submittedName>
        <fullName evidence="2">Uncharacterized protein</fullName>
    </submittedName>
</protein>
<accession>A0A286UBT4</accession>
<name>A0A286UBT4_9AGAM</name>
<comment type="caution">
    <text evidence="2">The sequence shown here is derived from an EMBL/GenBank/DDBJ whole genome shotgun (WGS) entry which is preliminary data.</text>
</comment>
<keyword evidence="1" id="KW-0732">Signal</keyword>
<gene>
    <name evidence="2" type="ORF">PNOK_0707300</name>
</gene>